<evidence type="ECO:0000313" key="3">
    <source>
        <dbReference type="Proteomes" id="UP000001522"/>
    </source>
</evidence>
<feature type="region of interest" description="Disordered" evidence="1">
    <location>
        <begin position="1"/>
        <end position="43"/>
    </location>
</feature>
<feature type="compositionally biased region" description="Basic and acidic residues" evidence="1">
    <location>
        <begin position="19"/>
        <end position="34"/>
    </location>
</feature>
<dbReference type="AlphaFoldDB" id="D3UGQ0"/>
<gene>
    <name evidence="2" type="ordered locus">HMU04090</name>
</gene>
<accession>D3UGQ0</accession>
<dbReference type="EMBL" id="FN555004">
    <property type="protein sequence ID" value="CBG39671.1"/>
    <property type="molecule type" value="Genomic_DNA"/>
</dbReference>
<keyword evidence="3" id="KW-1185">Reference proteome</keyword>
<sequence length="43" mass="4728">MGVHKGEGATLPFKPLPLVKERSNPLGLFEERRKPAQGSEKTP</sequence>
<dbReference type="KEGG" id="hms:HMU04090"/>
<proteinExistence type="predicted"/>
<evidence type="ECO:0000313" key="2">
    <source>
        <dbReference type="EMBL" id="CBG39671.1"/>
    </source>
</evidence>
<dbReference type="Proteomes" id="UP000001522">
    <property type="component" value="Chromosome"/>
</dbReference>
<protein>
    <submittedName>
        <fullName evidence="2">Uncharacterized protein</fullName>
    </submittedName>
</protein>
<evidence type="ECO:0000256" key="1">
    <source>
        <dbReference type="SAM" id="MobiDB-lite"/>
    </source>
</evidence>
<reference evidence="2 3" key="1">
    <citation type="journal article" date="2010" name="BMC Genomics">
        <title>Comparative genomics and proteomics of Helicobacter mustelae, an ulcerogenic and carcinogenic gastric pathogen.</title>
        <authorList>
            <person name="O'Toole P.W."/>
            <person name="Snelling W.J."/>
            <person name="Canchaya C."/>
            <person name="Forde B.M."/>
            <person name="Hardie K.R."/>
            <person name="Josenhans C."/>
            <person name="Graham R.L.J."/>
            <person name="McMullan G."/>
            <person name="Parkhill J."/>
            <person name="Belda E."/>
            <person name="Bentley S.D."/>
        </authorList>
    </citation>
    <scope>NUCLEOTIDE SEQUENCE [LARGE SCALE GENOMIC DNA]</scope>
    <source>
        <strain evidence="3">ATCC 43772 / LMG 18044 / NCTC 12198 / 12198</strain>
    </source>
</reference>
<dbReference type="HOGENOM" id="CLU_3234431_0_0_7"/>
<organism evidence="2 3">
    <name type="scientific">Helicobacter mustelae (strain ATCC 43772 / CCUG 25715 / CIP 103759 / LMG 18044 / NCTC 12198 / R85-136P)</name>
    <name type="common">Campylobacter mustelae</name>
    <dbReference type="NCBI Taxonomy" id="679897"/>
    <lineage>
        <taxon>Bacteria</taxon>
        <taxon>Pseudomonadati</taxon>
        <taxon>Campylobacterota</taxon>
        <taxon>Epsilonproteobacteria</taxon>
        <taxon>Campylobacterales</taxon>
        <taxon>Helicobacteraceae</taxon>
        <taxon>Helicobacter</taxon>
    </lineage>
</organism>
<name>D3UGQ0_HELM1</name>